<dbReference type="GO" id="GO:0005829">
    <property type="term" value="C:cytosol"/>
    <property type="evidence" value="ECO:0007669"/>
    <property type="project" value="TreeGrafter"/>
</dbReference>
<dbReference type="PANTHER" id="PTHR48111">
    <property type="entry name" value="REGULATOR OF RPOS"/>
    <property type="match status" value="1"/>
</dbReference>
<keyword evidence="5" id="KW-0804">Transcription</keyword>
<evidence type="ECO:0000256" key="6">
    <source>
        <dbReference type="PROSITE-ProRule" id="PRU00169"/>
    </source>
</evidence>
<name>A0A1F4ZBH4_9BACT</name>
<evidence type="ECO:0000259" key="9">
    <source>
        <dbReference type="PROSITE" id="PS51755"/>
    </source>
</evidence>
<dbReference type="Gene3D" id="3.40.50.2300">
    <property type="match status" value="1"/>
</dbReference>
<dbReference type="AlphaFoldDB" id="A0A1F4ZBH4"/>
<dbReference type="GO" id="GO:0032993">
    <property type="term" value="C:protein-DNA complex"/>
    <property type="evidence" value="ECO:0007669"/>
    <property type="project" value="TreeGrafter"/>
</dbReference>
<evidence type="ECO:0000256" key="3">
    <source>
        <dbReference type="ARBA" id="ARBA00023015"/>
    </source>
</evidence>
<feature type="DNA-binding region" description="OmpR/PhoB-type" evidence="7">
    <location>
        <begin position="124"/>
        <end position="222"/>
    </location>
</feature>
<organism evidence="10 11">
    <name type="scientific">Candidatus Amesbacteria bacterium RIFCSPLOWO2_01_FULL_48_25</name>
    <dbReference type="NCBI Taxonomy" id="1797259"/>
    <lineage>
        <taxon>Bacteria</taxon>
        <taxon>Candidatus Amesiibacteriota</taxon>
    </lineage>
</organism>
<dbReference type="FunFam" id="3.40.50.2300:FF:000002">
    <property type="entry name" value="DNA-binding response regulator PhoP"/>
    <property type="match status" value="1"/>
</dbReference>
<evidence type="ECO:0000313" key="11">
    <source>
        <dbReference type="Proteomes" id="UP000177080"/>
    </source>
</evidence>
<dbReference type="InterPro" id="IPR011006">
    <property type="entry name" value="CheY-like_superfamily"/>
</dbReference>
<dbReference type="InterPro" id="IPR001789">
    <property type="entry name" value="Sig_transdc_resp-reg_receiver"/>
</dbReference>
<dbReference type="GO" id="GO:0000156">
    <property type="term" value="F:phosphorelay response regulator activity"/>
    <property type="evidence" value="ECO:0007669"/>
    <property type="project" value="TreeGrafter"/>
</dbReference>
<dbReference type="CDD" id="cd19935">
    <property type="entry name" value="REC_OmpR_CusR-like"/>
    <property type="match status" value="1"/>
</dbReference>
<dbReference type="InterPro" id="IPR039420">
    <property type="entry name" value="WalR-like"/>
</dbReference>
<evidence type="ECO:0000256" key="5">
    <source>
        <dbReference type="ARBA" id="ARBA00023163"/>
    </source>
</evidence>
<keyword evidence="4 7" id="KW-0238">DNA-binding</keyword>
<keyword evidence="2" id="KW-0902">Two-component regulatory system</keyword>
<dbReference type="Pfam" id="PF00072">
    <property type="entry name" value="Response_reg"/>
    <property type="match status" value="1"/>
</dbReference>
<evidence type="ECO:0000256" key="2">
    <source>
        <dbReference type="ARBA" id="ARBA00023012"/>
    </source>
</evidence>
<dbReference type="EMBL" id="MEXN01000007">
    <property type="protein sequence ID" value="OGD03227.1"/>
    <property type="molecule type" value="Genomic_DNA"/>
</dbReference>
<feature type="modified residue" description="4-aspartylphosphate" evidence="6">
    <location>
        <position position="51"/>
    </location>
</feature>
<keyword evidence="1 6" id="KW-0597">Phosphoprotein</keyword>
<proteinExistence type="predicted"/>
<dbReference type="PROSITE" id="PS50110">
    <property type="entry name" value="RESPONSE_REGULATORY"/>
    <property type="match status" value="1"/>
</dbReference>
<dbReference type="CDD" id="cd00383">
    <property type="entry name" value="trans_reg_C"/>
    <property type="match status" value="1"/>
</dbReference>
<accession>A0A1F4ZBH4</accession>
<dbReference type="InterPro" id="IPR036388">
    <property type="entry name" value="WH-like_DNA-bd_sf"/>
</dbReference>
<dbReference type="InterPro" id="IPR001867">
    <property type="entry name" value="OmpR/PhoB-type_DNA-bd"/>
</dbReference>
<dbReference type="Pfam" id="PF00486">
    <property type="entry name" value="Trans_reg_C"/>
    <property type="match status" value="1"/>
</dbReference>
<evidence type="ECO:0000259" key="8">
    <source>
        <dbReference type="PROSITE" id="PS50110"/>
    </source>
</evidence>
<evidence type="ECO:0000256" key="7">
    <source>
        <dbReference type="PROSITE-ProRule" id="PRU01091"/>
    </source>
</evidence>
<feature type="domain" description="OmpR/PhoB-type" evidence="9">
    <location>
        <begin position="124"/>
        <end position="222"/>
    </location>
</feature>
<dbReference type="PANTHER" id="PTHR48111:SF22">
    <property type="entry name" value="REGULATOR OF RPOS"/>
    <property type="match status" value="1"/>
</dbReference>
<dbReference type="GO" id="GO:0000976">
    <property type="term" value="F:transcription cis-regulatory region binding"/>
    <property type="evidence" value="ECO:0007669"/>
    <property type="project" value="TreeGrafter"/>
</dbReference>
<sequence length="232" mass="26303">MRVLLVEDEHRLSDVIKKGLEENGFAVDAAFDGEEGLFLAQSEDYDLIILDIMLPKMDGLEVCRRLRNRNLNIPILLLTAKSQVEDKVAGLDSGADDYLTKPFAFLELRSRIQALLRRSRQEASPLLTLSNLQLDPIRHQTVRAGRKVELTPKEFAVLEFLLRHKNEVVTRTMITEHVWDYNFEGMSNVVDVFVAAIRRKIDKNSAVKLIHTIHGVGYKAGVETLVVSEVEP</sequence>
<dbReference type="SMART" id="SM00448">
    <property type="entry name" value="REC"/>
    <property type="match status" value="1"/>
</dbReference>
<feature type="domain" description="Response regulatory" evidence="8">
    <location>
        <begin position="2"/>
        <end position="116"/>
    </location>
</feature>
<reference evidence="10 11" key="1">
    <citation type="journal article" date="2016" name="Nat. Commun.">
        <title>Thousands of microbial genomes shed light on interconnected biogeochemical processes in an aquifer system.</title>
        <authorList>
            <person name="Anantharaman K."/>
            <person name="Brown C.T."/>
            <person name="Hug L.A."/>
            <person name="Sharon I."/>
            <person name="Castelle C.J."/>
            <person name="Probst A.J."/>
            <person name="Thomas B.C."/>
            <person name="Singh A."/>
            <person name="Wilkins M.J."/>
            <person name="Karaoz U."/>
            <person name="Brodie E.L."/>
            <person name="Williams K.H."/>
            <person name="Hubbard S.S."/>
            <person name="Banfield J.F."/>
        </authorList>
    </citation>
    <scope>NUCLEOTIDE SEQUENCE [LARGE SCALE GENOMIC DNA]</scope>
</reference>
<dbReference type="STRING" id="1797259.A2989_00140"/>
<dbReference type="FunFam" id="1.10.10.10:FF:000005">
    <property type="entry name" value="Two-component system response regulator"/>
    <property type="match status" value="1"/>
</dbReference>
<dbReference type="SUPFAM" id="SSF52172">
    <property type="entry name" value="CheY-like"/>
    <property type="match status" value="1"/>
</dbReference>
<dbReference type="Gene3D" id="1.10.10.10">
    <property type="entry name" value="Winged helix-like DNA-binding domain superfamily/Winged helix DNA-binding domain"/>
    <property type="match status" value="1"/>
</dbReference>
<dbReference type="PROSITE" id="PS51755">
    <property type="entry name" value="OMPR_PHOB"/>
    <property type="match status" value="1"/>
</dbReference>
<dbReference type="Gene3D" id="6.10.250.690">
    <property type="match status" value="1"/>
</dbReference>
<dbReference type="SMART" id="SM00862">
    <property type="entry name" value="Trans_reg_C"/>
    <property type="match status" value="1"/>
</dbReference>
<evidence type="ECO:0000256" key="1">
    <source>
        <dbReference type="ARBA" id="ARBA00022553"/>
    </source>
</evidence>
<gene>
    <name evidence="10" type="ORF">A2989_00140</name>
</gene>
<keyword evidence="3" id="KW-0805">Transcription regulation</keyword>
<protein>
    <submittedName>
        <fullName evidence="10">DNA-binding response regulator</fullName>
    </submittedName>
</protein>
<dbReference type="GO" id="GO:0006355">
    <property type="term" value="P:regulation of DNA-templated transcription"/>
    <property type="evidence" value="ECO:0007669"/>
    <property type="project" value="InterPro"/>
</dbReference>
<dbReference type="Proteomes" id="UP000177080">
    <property type="component" value="Unassembled WGS sequence"/>
</dbReference>
<comment type="caution">
    <text evidence="10">The sequence shown here is derived from an EMBL/GenBank/DDBJ whole genome shotgun (WGS) entry which is preliminary data.</text>
</comment>
<evidence type="ECO:0000256" key="4">
    <source>
        <dbReference type="ARBA" id="ARBA00023125"/>
    </source>
</evidence>
<evidence type="ECO:0000313" key="10">
    <source>
        <dbReference type="EMBL" id="OGD03227.1"/>
    </source>
</evidence>